<dbReference type="PANTHER" id="PTHR12110:SF53">
    <property type="entry name" value="BLR5974 PROTEIN"/>
    <property type="match status" value="1"/>
</dbReference>
<feature type="domain" description="Xylose isomerase-like TIM barrel" evidence="1">
    <location>
        <begin position="107"/>
        <end position="281"/>
    </location>
</feature>
<dbReference type="InterPro" id="IPR013022">
    <property type="entry name" value="Xyl_isomerase-like_TIM-brl"/>
</dbReference>
<comment type="caution">
    <text evidence="2">The sequence shown here is derived from an EMBL/GenBank/DDBJ whole genome shotgun (WGS) entry which is preliminary data.</text>
</comment>
<reference evidence="2 3" key="1">
    <citation type="submission" date="2019-07" db="EMBL/GenBank/DDBJ databases">
        <title>Draft genome sequences of 15 bacterial species constituting the stable defined intestinal microbiota of the GM15 gnotobiotic mouse model.</title>
        <authorList>
            <person name="Elie C."/>
            <person name="Mathieu A."/>
            <person name="Saliou A."/>
            <person name="Darnaud M."/>
            <person name="Leulier F."/>
            <person name="Tamellini A."/>
        </authorList>
    </citation>
    <scope>NUCLEOTIDE SEQUENCE [LARGE SCALE GENOMIC DNA]</scope>
    <source>
        <strain evidence="3">ASF 502</strain>
    </source>
</reference>
<dbReference type="InterPro" id="IPR050312">
    <property type="entry name" value="IolE/XylAMocC-like"/>
</dbReference>
<protein>
    <submittedName>
        <fullName evidence="2">Sugar phosphate isomerase/epimerase</fullName>
    </submittedName>
</protein>
<sequence>MISIGVQTKNVVYDSDPAAGYEMLKKAGFSCADFSLNSYLPNFSLYQLERNDFFDRSEAELEQHFLPHKKGAEAAGIVINQMHMPYPVYVPNGGTVLNEYLWNIVARKSMYICAFFQCPYIVVHGFKLAYNLGSEEMEWAQTEKFLDSLAPLAKELHIMVCVENLYNSIGGHLVEGPCCNAGKMAERIDRFNARHRGELLGFCFDTGHANLVGSDFESFLTTLGHRLKVLHIHDNDGVGDLHQIPFTFTKTRENTASTDWSGFIKGLKRIHFDRVLSFETAPVLSSFPQEMKEQVLRFIADTGGYFCKCLSPFPEKTGQSL</sequence>
<evidence type="ECO:0000313" key="3">
    <source>
        <dbReference type="Proteomes" id="UP000474104"/>
    </source>
</evidence>
<dbReference type="Proteomes" id="UP000474104">
    <property type="component" value="Unassembled WGS sequence"/>
</dbReference>
<accession>A0A9X5C6V5</accession>
<keyword evidence="2" id="KW-0413">Isomerase</keyword>
<dbReference type="OrthoDB" id="9801960at2"/>
<evidence type="ECO:0000313" key="2">
    <source>
        <dbReference type="EMBL" id="NDO68735.1"/>
    </source>
</evidence>
<organism evidence="2 3">
    <name type="scientific">Schaedlerella arabinosiphila</name>
    <dbReference type="NCBI Taxonomy" id="2044587"/>
    <lineage>
        <taxon>Bacteria</taxon>
        <taxon>Bacillati</taxon>
        <taxon>Bacillota</taxon>
        <taxon>Clostridia</taxon>
        <taxon>Lachnospirales</taxon>
        <taxon>Lachnospiraceae</taxon>
        <taxon>Schaedlerella</taxon>
    </lineage>
</organism>
<dbReference type="Pfam" id="PF01261">
    <property type="entry name" value="AP_endonuc_2"/>
    <property type="match status" value="1"/>
</dbReference>
<name>A0A9X5C6V5_9FIRM</name>
<gene>
    <name evidence="2" type="ORF">FMM80_08595</name>
</gene>
<dbReference type="InterPro" id="IPR036237">
    <property type="entry name" value="Xyl_isomerase-like_sf"/>
</dbReference>
<dbReference type="GO" id="GO:0016853">
    <property type="term" value="F:isomerase activity"/>
    <property type="evidence" value="ECO:0007669"/>
    <property type="project" value="UniProtKB-KW"/>
</dbReference>
<dbReference type="AlphaFoldDB" id="A0A9X5C6V5"/>
<dbReference type="EMBL" id="VIRB01000057">
    <property type="protein sequence ID" value="NDO68735.1"/>
    <property type="molecule type" value="Genomic_DNA"/>
</dbReference>
<dbReference type="SUPFAM" id="SSF51658">
    <property type="entry name" value="Xylose isomerase-like"/>
    <property type="match status" value="1"/>
</dbReference>
<dbReference type="PANTHER" id="PTHR12110">
    <property type="entry name" value="HYDROXYPYRUVATE ISOMERASE"/>
    <property type="match status" value="1"/>
</dbReference>
<dbReference type="RefSeq" id="WP_004072078.1">
    <property type="nucleotide sequence ID" value="NZ_CASCYM010000045.1"/>
</dbReference>
<dbReference type="Gene3D" id="3.20.20.150">
    <property type="entry name" value="Divalent-metal-dependent TIM barrel enzymes"/>
    <property type="match status" value="1"/>
</dbReference>
<evidence type="ECO:0000259" key="1">
    <source>
        <dbReference type="Pfam" id="PF01261"/>
    </source>
</evidence>
<proteinExistence type="predicted"/>